<dbReference type="PANTHER" id="PTHR30160">
    <property type="entry name" value="TETRAACYLDISACCHARIDE 4'-KINASE-RELATED"/>
    <property type="match status" value="1"/>
</dbReference>
<gene>
    <name evidence="3" type="ORF">SAMN05660461_6448</name>
</gene>
<proteinExistence type="predicted"/>
<keyword evidence="2 3" id="KW-0808">Transferase</keyword>
<accession>A0A1T5PD38</accession>
<keyword evidence="4" id="KW-1185">Reference proteome</keyword>
<dbReference type="AlphaFoldDB" id="A0A1T5PD38"/>
<evidence type="ECO:0000256" key="2">
    <source>
        <dbReference type="ARBA" id="ARBA00022679"/>
    </source>
</evidence>
<dbReference type="RefSeq" id="WP_079473692.1">
    <property type="nucleotide sequence ID" value="NZ_FUZZ01000008.1"/>
</dbReference>
<name>A0A1T5PD38_9BACT</name>
<dbReference type="EMBL" id="FUZZ01000008">
    <property type="protein sequence ID" value="SKD10528.1"/>
    <property type="molecule type" value="Genomic_DNA"/>
</dbReference>
<dbReference type="PANTHER" id="PTHR30160:SF7">
    <property type="entry name" value="ADP-HEPTOSE--LPS HEPTOSYLTRANSFERASE 2"/>
    <property type="match status" value="1"/>
</dbReference>
<dbReference type="Proteomes" id="UP000190166">
    <property type="component" value="Unassembled WGS sequence"/>
</dbReference>
<dbReference type="InterPro" id="IPR051199">
    <property type="entry name" value="LPS_LOS_Heptosyltrfase"/>
</dbReference>
<keyword evidence="1" id="KW-0328">Glycosyltransferase</keyword>
<sequence>MREEIIVVTWGGIGDLMLCTPALKALKEENPRSRIIVYYQHFHPGHKQVLLNNPHIDSLRELHVTSMWRYPRHLFVYLFKKKKWIKDRKYYHMYLNHVPATWIYEKNYKEVAADVFDVKLNGDRKIQLFFTATEEQQARERIRLFKNVVFIHTYSKCSVNHLWDIKKWNRLVKELPELTFIQIGMPNEPTVEGAIDWRDKLSLRETLCQLKYATSFVGVESSFAHATNAFNLPGVVLFGDTSPLHWGHENNINIYKGVACSPCFHYLWGRSCPLGNDCMKLIEVEEVKEALIRQVSASSAGFPQEAPAGELIGKLIS</sequence>
<protein>
    <submittedName>
        <fullName evidence="3">ADP-heptose:LPS heptosyltransferase</fullName>
    </submittedName>
</protein>
<dbReference type="GO" id="GO:0008713">
    <property type="term" value="F:ADP-heptose-lipopolysaccharide heptosyltransferase activity"/>
    <property type="evidence" value="ECO:0007669"/>
    <property type="project" value="TreeGrafter"/>
</dbReference>
<evidence type="ECO:0000313" key="4">
    <source>
        <dbReference type="Proteomes" id="UP000190166"/>
    </source>
</evidence>
<dbReference type="GO" id="GO:0009244">
    <property type="term" value="P:lipopolysaccharide core region biosynthetic process"/>
    <property type="evidence" value="ECO:0007669"/>
    <property type="project" value="TreeGrafter"/>
</dbReference>
<dbReference type="InterPro" id="IPR002201">
    <property type="entry name" value="Glyco_trans_9"/>
</dbReference>
<evidence type="ECO:0000256" key="1">
    <source>
        <dbReference type="ARBA" id="ARBA00022676"/>
    </source>
</evidence>
<dbReference type="GO" id="GO:0005829">
    <property type="term" value="C:cytosol"/>
    <property type="evidence" value="ECO:0007669"/>
    <property type="project" value="TreeGrafter"/>
</dbReference>
<organism evidence="3 4">
    <name type="scientific">Chitinophaga ginsengisegetis</name>
    <dbReference type="NCBI Taxonomy" id="393003"/>
    <lineage>
        <taxon>Bacteria</taxon>
        <taxon>Pseudomonadati</taxon>
        <taxon>Bacteroidota</taxon>
        <taxon>Chitinophagia</taxon>
        <taxon>Chitinophagales</taxon>
        <taxon>Chitinophagaceae</taxon>
        <taxon>Chitinophaga</taxon>
    </lineage>
</organism>
<dbReference type="STRING" id="393003.SAMN05660461_6448"/>
<reference evidence="3 4" key="1">
    <citation type="submission" date="2017-02" db="EMBL/GenBank/DDBJ databases">
        <authorList>
            <person name="Peterson S.W."/>
        </authorList>
    </citation>
    <scope>NUCLEOTIDE SEQUENCE [LARGE SCALE GENOMIC DNA]</scope>
    <source>
        <strain evidence="3 4">DSM 18108</strain>
    </source>
</reference>
<dbReference type="SUPFAM" id="SSF53756">
    <property type="entry name" value="UDP-Glycosyltransferase/glycogen phosphorylase"/>
    <property type="match status" value="1"/>
</dbReference>
<evidence type="ECO:0000313" key="3">
    <source>
        <dbReference type="EMBL" id="SKD10528.1"/>
    </source>
</evidence>
<dbReference type="Pfam" id="PF01075">
    <property type="entry name" value="Glyco_transf_9"/>
    <property type="match status" value="1"/>
</dbReference>
<dbReference type="Gene3D" id="3.40.50.2000">
    <property type="entry name" value="Glycogen Phosphorylase B"/>
    <property type="match status" value="2"/>
</dbReference>